<organism evidence="1 2">
    <name type="scientific">Streptomyces phage Sentinel</name>
    <dbReference type="NCBI Taxonomy" id="2767584"/>
    <lineage>
        <taxon>Viruses</taxon>
        <taxon>Duplodnaviria</taxon>
        <taxon>Heunggongvirae</taxon>
        <taxon>Uroviricota</taxon>
        <taxon>Caudoviricetes</taxon>
        <taxon>Arquatrovirinae</taxon>
        <taxon>Sentinelvirus</taxon>
        <taxon>Sentinelvirus sentinel</taxon>
    </lineage>
</organism>
<reference evidence="1" key="1">
    <citation type="submission" date="2020-07" db="EMBL/GenBank/DDBJ databases">
        <title>Complete genome sequence of Streptomyces phage Sentinel.</title>
        <authorList>
            <person name="Talcott A.F."/>
            <person name="Ramsey J."/>
            <person name="Moreland R."/>
            <person name="Hernandez I."/>
            <person name="Clark J.D."/>
            <person name="Liu M."/>
            <person name="Burrowes B."/>
        </authorList>
    </citation>
    <scope>NUCLEOTIDE SEQUENCE</scope>
</reference>
<dbReference type="EMBL" id="MT701597">
    <property type="protein sequence ID" value="QPB09894.1"/>
    <property type="molecule type" value="Genomic_DNA"/>
</dbReference>
<proteinExistence type="predicted"/>
<protein>
    <submittedName>
        <fullName evidence="1">Uncharacterized protein</fullName>
    </submittedName>
</protein>
<gene>
    <name evidence="1" type="ORF">CPT_Sentinel_060</name>
</gene>
<sequence length="190" mass="22497">MKIEREVREIETEAGKFYIMVLAAQRKTYSHWDRDADRTIPSEDLIPRVWLATDPQLDGKAELGAIKIRGRKYTIDHQLARLPKGRGYLTEGRFEFNWSSESSYGGPYRNEQRKTLEFRTKTYDVLYDLEREALDKFAKDYPEWETESIRLLFERERDNHAAKSRQLLVEADQHDIKAAQWQKRIDDLAA</sequence>
<dbReference type="Proteomes" id="UP000663080">
    <property type="component" value="Segment"/>
</dbReference>
<keyword evidence="2" id="KW-1185">Reference proteome</keyword>
<evidence type="ECO:0000313" key="2">
    <source>
        <dbReference type="Proteomes" id="UP000663080"/>
    </source>
</evidence>
<evidence type="ECO:0000313" key="1">
    <source>
        <dbReference type="EMBL" id="QPB09894.1"/>
    </source>
</evidence>
<name>A0A873WVW9_9CAUD</name>
<accession>A0A873WVW9</accession>